<accession>A0ABP0FD24</accession>
<protein>
    <submittedName>
        <fullName evidence="1">Uncharacterized protein</fullName>
    </submittedName>
</protein>
<name>A0ABP0FD24_CLALP</name>
<dbReference type="Proteomes" id="UP001642483">
    <property type="component" value="Unassembled WGS sequence"/>
</dbReference>
<evidence type="ECO:0000313" key="1">
    <source>
        <dbReference type="EMBL" id="CAK8677607.1"/>
    </source>
</evidence>
<dbReference type="EMBL" id="CAWYQH010000046">
    <property type="protein sequence ID" value="CAK8677607.1"/>
    <property type="molecule type" value="Genomic_DNA"/>
</dbReference>
<keyword evidence="2" id="KW-1185">Reference proteome</keyword>
<proteinExistence type="predicted"/>
<reference evidence="1 2" key="1">
    <citation type="submission" date="2024-02" db="EMBL/GenBank/DDBJ databases">
        <authorList>
            <person name="Daric V."/>
            <person name="Darras S."/>
        </authorList>
    </citation>
    <scope>NUCLEOTIDE SEQUENCE [LARGE SCALE GENOMIC DNA]</scope>
</reference>
<gene>
    <name evidence="1" type="ORF">CVLEPA_LOCUS6968</name>
</gene>
<comment type="caution">
    <text evidence="1">The sequence shown here is derived from an EMBL/GenBank/DDBJ whole genome shotgun (WGS) entry which is preliminary data.</text>
</comment>
<evidence type="ECO:0000313" key="2">
    <source>
        <dbReference type="Proteomes" id="UP001642483"/>
    </source>
</evidence>
<organism evidence="1 2">
    <name type="scientific">Clavelina lepadiformis</name>
    <name type="common">Light-bulb sea squirt</name>
    <name type="synonym">Ascidia lepadiformis</name>
    <dbReference type="NCBI Taxonomy" id="159417"/>
    <lineage>
        <taxon>Eukaryota</taxon>
        <taxon>Metazoa</taxon>
        <taxon>Chordata</taxon>
        <taxon>Tunicata</taxon>
        <taxon>Ascidiacea</taxon>
        <taxon>Aplousobranchia</taxon>
        <taxon>Clavelinidae</taxon>
        <taxon>Clavelina</taxon>
    </lineage>
</organism>
<sequence length="143" mass="16642">MSVSCKNMKSILDRAGLSRFLTRDFSMPCGQRKAWVCDYVQWKYQIITDWLPTFLAYIENNGIYIGGLPGCPADYPDMCTNYDQRRCAERLGCRACFCADNLYKDLGSLIHGWRNDYYSWQQIMTQYKYALAQTEGENTDDQC</sequence>